<keyword evidence="3" id="KW-0053">Apoptosis</keyword>
<dbReference type="Proteomes" id="UP000694923">
    <property type="component" value="Unplaced"/>
</dbReference>
<dbReference type="Pfam" id="PF12201">
    <property type="entry name" value="bcl-2I13"/>
    <property type="match status" value="1"/>
</dbReference>
<dbReference type="PANTHER" id="PTHR15018">
    <property type="entry name" value="BCL-2-INTERACTING KILLER"/>
    <property type="match status" value="1"/>
</dbReference>
<keyword evidence="6" id="KW-0812">Transmembrane</keyword>
<evidence type="ECO:0000256" key="6">
    <source>
        <dbReference type="SAM" id="Phobius"/>
    </source>
</evidence>
<proteinExistence type="predicted"/>
<keyword evidence="4" id="KW-0496">Mitochondrion</keyword>
<comment type="subcellular location">
    <subcellularLocation>
        <location evidence="2">Membrane</location>
    </subcellularLocation>
    <subcellularLocation>
        <location evidence="1">Mitochondrion</location>
    </subcellularLocation>
</comment>
<evidence type="ECO:0000256" key="5">
    <source>
        <dbReference type="ARBA" id="ARBA00023136"/>
    </source>
</evidence>
<dbReference type="InterPro" id="IPR020728">
    <property type="entry name" value="Bcl2_BH3_motif_CS"/>
</dbReference>
<keyword evidence="6" id="KW-1133">Transmembrane helix</keyword>
<organism evidence="7 8">
    <name type="scientific">Galeopterus variegatus</name>
    <name type="common">Malayan flying lemur</name>
    <name type="synonym">Cynocephalus variegatus</name>
    <dbReference type="NCBI Taxonomy" id="482537"/>
    <lineage>
        <taxon>Eukaryota</taxon>
        <taxon>Metazoa</taxon>
        <taxon>Chordata</taxon>
        <taxon>Craniata</taxon>
        <taxon>Vertebrata</taxon>
        <taxon>Euteleostomi</taxon>
        <taxon>Mammalia</taxon>
        <taxon>Eutheria</taxon>
        <taxon>Euarchontoglires</taxon>
        <taxon>Dermoptera</taxon>
        <taxon>Cynocephalidae</taxon>
        <taxon>Galeopterus</taxon>
    </lineage>
</organism>
<feature type="transmembrane region" description="Helical" evidence="6">
    <location>
        <begin position="136"/>
        <end position="153"/>
    </location>
</feature>
<reference evidence="8" key="1">
    <citation type="submission" date="2025-08" db="UniProtKB">
        <authorList>
            <consortium name="RefSeq"/>
        </authorList>
    </citation>
    <scope>IDENTIFICATION</scope>
</reference>
<gene>
    <name evidence="8" type="primary">BIK</name>
</gene>
<evidence type="ECO:0000256" key="1">
    <source>
        <dbReference type="ARBA" id="ARBA00004173"/>
    </source>
</evidence>
<name>A0ABM0R811_GALVR</name>
<accession>A0ABM0R811</accession>
<evidence type="ECO:0000256" key="4">
    <source>
        <dbReference type="ARBA" id="ARBA00023128"/>
    </source>
</evidence>
<dbReference type="GeneID" id="103595192"/>
<evidence type="ECO:0000313" key="8">
    <source>
        <dbReference type="RefSeq" id="XP_008576752.1"/>
    </source>
</evidence>
<evidence type="ECO:0000313" key="7">
    <source>
        <dbReference type="Proteomes" id="UP000694923"/>
    </source>
</evidence>
<keyword evidence="7" id="KW-1185">Reference proteome</keyword>
<protein>
    <submittedName>
        <fullName evidence="8">Bcl-2-interacting killer</fullName>
    </submittedName>
</protein>
<dbReference type="PANTHER" id="PTHR15018:SF1">
    <property type="entry name" value="BCL-2-INTERACTING KILLER"/>
    <property type="match status" value="1"/>
</dbReference>
<evidence type="ECO:0000256" key="3">
    <source>
        <dbReference type="ARBA" id="ARBA00022703"/>
    </source>
</evidence>
<dbReference type="RefSeq" id="XP_008576752.1">
    <property type="nucleotide sequence ID" value="XM_008578530.1"/>
</dbReference>
<dbReference type="PROSITE" id="PS01259">
    <property type="entry name" value="BH3"/>
    <property type="match status" value="1"/>
</dbReference>
<sequence length="155" mass="17647">MSEVRRLYGDLFLESLLYEPGPDLPTMEIPVMTDPPEEHFHALEEDFDPLEDFDIMTCIEGRDQVALRLACIGDEMDLRLRSPRLAQLPGMAMNSLALALTYNQTGVRGVLGSLVDSLSDLRENIRRFWRSQTPRTWVLLPGLLLLLLLLLLLPQ</sequence>
<keyword evidence="5 6" id="KW-0472">Membrane</keyword>
<dbReference type="InterPro" id="IPR024579">
    <property type="entry name" value="Bcl2-int_killer"/>
</dbReference>
<evidence type="ECO:0000256" key="2">
    <source>
        <dbReference type="ARBA" id="ARBA00004370"/>
    </source>
</evidence>